<proteinExistence type="inferred from homology"/>
<evidence type="ECO:0000256" key="6">
    <source>
        <dbReference type="ARBA" id="ARBA00022840"/>
    </source>
</evidence>
<sequence>MSAQHRPSPLRSSDATWVTSSIIDSSSPVRSSSSRDLVPAPRASDLQIILRTREHAAYYDPTSNELSLQKWPPPDPAEPAGAQAPLVRHRPSQTNPQTVLQRFHPPSPLPSPQLDSVCPTCARPWPLNTAEPHGADFTASRGFDDDAEYDAEYDREAPSYIAPNYFRLLAQATSTGASGYTTRPDTPSLLRNRFESASGSSTPVAASGTSTPPEPLQHDAEAQGYYARFFVELKRLGRGARGTVYLCQHVLNGNKLAKYAIKKIPVGDHAQSLLHSLNEVHLMESLHHPHLIHYQHAWIERCQLTQFGPNVPTLFVLMMAANGGSLADWISARAGDAAGAAEQLDSHSDTGPRSAHTTTAAESPPKTGRTDDTASDRRKIERLKAALRQRRANRKISADDAPGADLPTTSAAAASVDGAASAGVGVHLLREEEIYSLLRDMASGLGFLHERGILHLDIKPGNVLLHWDDDSLVPRALLSDFGSSLLLHDSWTRTRSGHTGTMEYMAPEAVFPDTTGRLAELSSKADMWSLGVVLHLLLFFRLPYKHTDVDRLRVEMMAYSGFDRARCDTAGRRDDKLLGLLESLLQRDPVRRPSCKDVLRVLDEAQHAAKAKRERRRSDDHRARVSLALHRPAALPPLPAHTLGDPQHRTRRTWWQSVPSEAQHIGVAFAKCLSPALVVPAPSLGVFVALATLVLLALVDLVAAVTHAPHRRTIALTTAAAHVAILAFLAGFLGLDRTLFLLVSPAPMAILASMAA</sequence>
<evidence type="ECO:0000256" key="7">
    <source>
        <dbReference type="ARBA" id="ARBA00037982"/>
    </source>
</evidence>
<comment type="catalytic activity">
    <reaction evidence="9">
        <text>L-seryl-[protein] + ATP = O-phospho-L-seryl-[protein] + ADP + H(+)</text>
        <dbReference type="Rhea" id="RHEA:17989"/>
        <dbReference type="Rhea" id="RHEA-COMP:9863"/>
        <dbReference type="Rhea" id="RHEA-COMP:11604"/>
        <dbReference type="ChEBI" id="CHEBI:15378"/>
        <dbReference type="ChEBI" id="CHEBI:29999"/>
        <dbReference type="ChEBI" id="CHEBI:30616"/>
        <dbReference type="ChEBI" id="CHEBI:83421"/>
        <dbReference type="ChEBI" id="CHEBI:456216"/>
        <dbReference type="EC" id="2.7.11.1"/>
    </reaction>
</comment>
<dbReference type="PANTHER" id="PTHR11042:SF138">
    <property type="entry name" value="SERINE_THREONINE-PROTEIN KINASE IKS1-RELATED"/>
    <property type="match status" value="1"/>
</dbReference>
<dbReference type="Proteomes" id="UP000011976">
    <property type="component" value="Unassembled WGS sequence"/>
</dbReference>
<dbReference type="SMART" id="SM00220">
    <property type="entry name" value="S_TKc"/>
    <property type="match status" value="1"/>
</dbReference>
<dbReference type="PROSITE" id="PS00108">
    <property type="entry name" value="PROTEIN_KINASE_ST"/>
    <property type="match status" value="1"/>
</dbReference>
<protein>
    <recommendedName>
        <fullName evidence="1">non-specific serine/threonine protein kinase</fullName>
        <ecNumber evidence="1">2.7.11.1</ecNumber>
    </recommendedName>
</protein>
<keyword evidence="4" id="KW-0547">Nucleotide-binding</keyword>
<dbReference type="FunFam" id="3.30.200.20:FF:000306">
    <property type="entry name" value="IKS protein kinase"/>
    <property type="match status" value="1"/>
</dbReference>
<dbReference type="InterPro" id="IPR008271">
    <property type="entry name" value="Ser/Thr_kinase_AS"/>
</dbReference>
<feature type="region of interest" description="Disordered" evidence="10">
    <location>
        <begin position="61"/>
        <end position="84"/>
    </location>
</feature>
<keyword evidence="11" id="KW-1133">Transmembrane helix</keyword>
<keyword evidence="11" id="KW-0812">Transmembrane</keyword>
<gene>
    <name evidence="13" type="ORF">PANT_2c00068</name>
</gene>
<feature type="region of interest" description="Disordered" evidence="10">
    <location>
        <begin position="192"/>
        <end position="215"/>
    </location>
</feature>
<organism evidence="13 14">
    <name type="scientific">Pseudozyma antarctica (strain T-34)</name>
    <name type="common">Yeast</name>
    <name type="synonym">Candida antarctica</name>
    <dbReference type="NCBI Taxonomy" id="1151754"/>
    <lineage>
        <taxon>Eukaryota</taxon>
        <taxon>Fungi</taxon>
        <taxon>Dikarya</taxon>
        <taxon>Basidiomycota</taxon>
        <taxon>Ustilaginomycotina</taxon>
        <taxon>Ustilaginomycetes</taxon>
        <taxon>Ustilaginales</taxon>
        <taxon>Ustilaginaceae</taxon>
        <taxon>Moesziomyces</taxon>
    </lineage>
</organism>
<dbReference type="InterPro" id="IPR050339">
    <property type="entry name" value="CC_SR_Kinase"/>
</dbReference>
<evidence type="ECO:0000256" key="1">
    <source>
        <dbReference type="ARBA" id="ARBA00012513"/>
    </source>
</evidence>
<dbReference type="Gene3D" id="1.10.510.10">
    <property type="entry name" value="Transferase(Phosphotransferase) domain 1"/>
    <property type="match status" value="1"/>
</dbReference>
<feature type="transmembrane region" description="Helical" evidence="11">
    <location>
        <begin position="684"/>
        <end position="706"/>
    </location>
</feature>
<dbReference type="GO" id="GO:0005524">
    <property type="term" value="F:ATP binding"/>
    <property type="evidence" value="ECO:0007669"/>
    <property type="project" value="UniProtKB-KW"/>
</dbReference>
<dbReference type="PROSITE" id="PS50011">
    <property type="entry name" value="PROTEIN_KINASE_DOM"/>
    <property type="match status" value="1"/>
</dbReference>
<feature type="compositionally biased region" description="Low complexity" evidence="10">
    <location>
        <begin position="22"/>
        <end position="39"/>
    </location>
</feature>
<dbReference type="Pfam" id="PF00069">
    <property type="entry name" value="Pkinase"/>
    <property type="match status" value="2"/>
</dbReference>
<reference evidence="14" key="1">
    <citation type="journal article" date="2013" name="Genome Announc.">
        <title>Genome sequence of the basidiomycetous yeast Pseudozyma antarctica T-34, a producer of the glycolipid biosurfactants mannosylerythritol lipids.</title>
        <authorList>
            <person name="Morita T."/>
            <person name="Koike H."/>
            <person name="Koyama Y."/>
            <person name="Hagiwara H."/>
            <person name="Ito E."/>
            <person name="Fukuoka T."/>
            <person name="Imura T."/>
            <person name="Machida M."/>
            <person name="Kitamoto D."/>
        </authorList>
    </citation>
    <scope>NUCLEOTIDE SEQUENCE [LARGE SCALE GENOMIC DNA]</scope>
    <source>
        <strain evidence="14">T-34</strain>
    </source>
</reference>
<feature type="transmembrane region" description="Helical" evidence="11">
    <location>
        <begin position="713"/>
        <end position="733"/>
    </location>
</feature>
<keyword evidence="5 13" id="KW-0418">Kinase</keyword>
<comment type="catalytic activity">
    <reaction evidence="8">
        <text>L-threonyl-[protein] + ATP = O-phospho-L-threonyl-[protein] + ADP + H(+)</text>
        <dbReference type="Rhea" id="RHEA:46608"/>
        <dbReference type="Rhea" id="RHEA-COMP:11060"/>
        <dbReference type="Rhea" id="RHEA-COMP:11605"/>
        <dbReference type="ChEBI" id="CHEBI:15378"/>
        <dbReference type="ChEBI" id="CHEBI:30013"/>
        <dbReference type="ChEBI" id="CHEBI:30616"/>
        <dbReference type="ChEBI" id="CHEBI:61977"/>
        <dbReference type="ChEBI" id="CHEBI:456216"/>
        <dbReference type="EC" id="2.7.11.1"/>
    </reaction>
</comment>
<evidence type="ECO:0000256" key="9">
    <source>
        <dbReference type="ARBA" id="ARBA00048679"/>
    </source>
</evidence>
<keyword evidence="2" id="KW-0723">Serine/threonine-protein kinase</keyword>
<evidence type="ECO:0000256" key="8">
    <source>
        <dbReference type="ARBA" id="ARBA00047899"/>
    </source>
</evidence>
<feature type="region of interest" description="Disordered" evidence="10">
    <location>
        <begin position="340"/>
        <end position="378"/>
    </location>
</feature>
<evidence type="ECO:0000256" key="10">
    <source>
        <dbReference type="SAM" id="MobiDB-lite"/>
    </source>
</evidence>
<evidence type="ECO:0000259" key="12">
    <source>
        <dbReference type="PROSITE" id="PS50011"/>
    </source>
</evidence>
<keyword evidence="11" id="KW-0472">Membrane</keyword>
<accession>M9MA67</accession>
<evidence type="ECO:0000256" key="4">
    <source>
        <dbReference type="ARBA" id="ARBA00022741"/>
    </source>
</evidence>
<dbReference type="GO" id="GO:0005634">
    <property type="term" value="C:nucleus"/>
    <property type="evidence" value="ECO:0007669"/>
    <property type="project" value="TreeGrafter"/>
</dbReference>
<name>M9MA67_PSEA3</name>
<evidence type="ECO:0000256" key="11">
    <source>
        <dbReference type="SAM" id="Phobius"/>
    </source>
</evidence>
<dbReference type="GO" id="GO:0004674">
    <property type="term" value="F:protein serine/threonine kinase activity"/>
    <property type="evidence" value="ECO:0007669"/>
    <property type="project" value="UniProtKB-KW"/>
</dbReference>
<keyword evidence="6" id="KW-0067">ATP-binding</keyword>
<feature type="domain" description="Protein kinase" evidence="12">
    <location>
        <begin position="230"/>
        <end position="610"/>
    </location>
</feature>
<keyword evidence="3" id="KW-0808">Transferase</keyword>
<dbReference type="EC" id="2.7.11.1" evidence="1"/>
<evidence type="ECO:0000256" key="2">
    <source>
        <dbReference type="ARBA" id="ARBA00022527"/>
    </source>
</evidence>
<dbReference type="AlphaFoldDB" id="M9MA67"/>
<dbReference type="STRING" id="1151754.M9MA67"/>
<dbReference type="SUPFAM" id="SSF56112">
    <property type="entry name" value="Protein kinase-like (PK-like)"/>
    <property type="match status" value="1"/>
</dbReference>
<dbReference type="GO" id="GO:0005737">
    <property type="term" value="C:cytoplasm"/>
    <property type="evidence" value="ECO:0007669"/>
    <property type="project" value="TreeGrafter"/>
</dbReference>
<evidence type="ECO:0000256" key="3">
    <source>
        <dbReference type="ARBA" id="ARBA00022679"/>
    </source>
</evidence>
<comment type="similarity">
    <text evidence="7">Belongs to the protein kinase superfamily. Ser/Thr protein kinase family. GCN2 subfamily.</text>
</comment>
<dbReference type="InterPro" id="IPR011009">
    <property type="entry name" value="Kinase-like_dom_sf"/>
</dbReference>
<dbReference type="CDD" id="cd00180">
    <property type="entry name" value="PKc"/>
    <property type="match status" value="1"/>
</dbReference>
<feature type="region of interest" description="Disordered" evidence="10">
    <location>
        <begin position="22"/>
        <end position="44"/>
    </location>
</feature>
<evidence type="ECO:0000313" key="14">
    <source>
        <dbReference type="Proteomes" id="UP000011976"/>
    </source>
</evidence>
<evidence type="ECO:0000256" key="5">
    <source>
        <dbReference type="ARBA" id="ARBA00022777"/>
    </source>
</evidence>
<dbReference type="Gene3D" id="3.30.200.20">
    <property type="entry name" value="Phosphorylase Kinase, domain 1"/>
    <property type="match status" value="1"/>
</dbReference>
<evidence type="ECO:0000313" key="13">
    <source>
        <dbReference type="EMBL" id="GAC71343.1"/>
    </source>
</evidence>
<feature type="compositionally biased region" description="Polar residues" evidence="10">
    <location>
        <begin position="351"/>
        <end position="361"/>
    </location>
</feature>
<dbReference type="PANTHER" id="PTHR11042">
    <property type="entry name" value="EUKARYOTIC TRANSLATION INITIATION FACTOR 2-ALPHA KINASE EIF2-ALPHA KINASE -RELATED"/>
    <property type="match status" value="1"/>
</dbReference>
<dbReference type="EMBL" id="DF196768">
    <property type="protein sequence ID" value="GAC71343.1"/>
    <property type="molecule type" value="Genomic_DNA"/>
</dbReference>
<feature type="compositionally biased region" description="Basic and acidic residues" evidence="10">
    <location>
        <begin position="368"/>
        <end position="378"/>
    </location>
</feature>
<feature type="compositionally biased region" description="Polar residues" evidence="10">
    <location>
        <begin position="195"/>
        <end position="211"/>
    </location>
</feature>
<dbReference type="OrthoDB" id="1405469at2759"/>
<dbReference type="InterPro" id="IPR000719">
    <property type="entry name" value="Prot_kinase_dom"/>
</dbReference>